<evidence type="ECO:0000313" key="4">
    <source>
        <dbReference type="Proteomes" id="UP000198462"/>
    </source>
</evidence>
<evidence type="ECO:0000259" key="2">
    <source>
        <dbReference type="Pfam" id="PF13649"/>
    </source>
</evidence>
<sequence>MWDERYSASGYAYGTEPNEFLVEEHGRLPEKGRILCLAEGEGRNAVYLARQGFWPVAVDQSAVGLEKAKKLAELHDVGLKTFQADLATYTHGKNCWDGVVSIFAHLPSEARAFVHEQVRAGLRPGGVFLLEAYRPAQLEAPGTGGPSDADMLPTLEELRAQFEGFTELLGREITRTVDEGEYHSGESAVVQFAVRKPDPKMN</sequence>
<organism evidence="3 4">
    <name type="scientific">Pacificimonas flava</name>
    <dbReference type="NCBI Taxonomy" id="1234595"/>
    <lineage>
        <taxon>Bacteria</taxon>
        <taxon>Pseudomonadati</taxon>
        <taxon>Pseudomonadota</taxon>
        <taxon>Alphaproteobacteria</taxon>
        <taxon>Sphingomonadales</taxon>
        <taxon>Sphingosinicellaceae</taxon>
        <taxon>Pacificimonas</taxon>
    </lineage>
</organism>
<protein>
    <recommendedName>
        <fullName evidence="2">Methyltransferase domain-containing protein</fullName>
    </recommendedName>
</protein>
<dbReference type="RefSeq" id="WP_088713099.1">
    <property type="nucleotide sequence ID" value="NZ_NFZT01000001.1"/>
</dbReference>
<accession>A0A219B999</accession>
<dbReference type="InterPro" id="IPR029063">
    <property type="entry name" value="SAM-dependent_MTases_sf"/>
</dbReference>
<dbReference type="Pfam" id="PF13649">
    <property type="entry name" value="Methyltransf_25"/>
    <property type="match status" value="1"/>
</dbReference>
<reference evidence="4" key="1">
    <citation type="submission" date="2017-05" db="EMBL/GenBank/DDBJ databases">
        <authorList>
            <person name="Lin X."/>
        </authorList>
    </citation>
    <scope>NUCLEOTIDE SEQUENCE [LARGE SCALE GENOMIC DNA]</scope>
    <source>
        <strain evidence="4">JLT2012</strain>
    </source>
</reference>
<keyword evidence="1" id="KW-0808">Transferase</keyword>
<comment type="caution">
    <text evidence="3">The sequence shown here is derived from an EMBL/GenBank/DDBJ whole genome shotgun (WGS) entry which is preliminary data.</text>
</comment>
<name>A0A219B999_9SPHN</name>
<feature type="domain" description="Methyltransferase" evidence="2">
    <location>
        <begin position="34"/>
        <end position="126"/>
    </location>
</feature>
<evidence type="ECO:0000256" key="1">
    <source>
        <dbReference type="ARBA" id="ARBA00022679"/>
    </source>
</evidence>
<dbReference type="AlphaFoldDB" id="A0A219B999"/>
<dbReference type="EMBL" id="NFZT01000001">
    <property type="protein sequence ID" value="OWV34399.1"/>
    <property type="molecule type" value="Genomic_DNA"/>
</dbReference>
<dbReference type="SUPFAM" id="SSF53335">
    <property type="entry name" value="S-adenosyl-L-methionine-dependent methyltransferases"/>
    <property type="match status" value="1"/>
</dbReference>
<dbReference type="PANTHER" id="PTHR43861:SF3">
    <property type="entry name" value="PUTATIVE (AFU_ORTHOLOGUE AFUA_2G14390)-RELATED"/>
    <property type="match status" value="1"/>
</dbReference>
<dbReference type="CDD" id="cd02440">
    <property type="entry name" value="AdoMet_MTases"/>
    <property type="match status" value="1"/>
</dbReference>
<dbReference type="OrthoDB" id="9786503at2"/>
<proteinExistence type="predicted"/>
<dbReference type="PANTHER" id="PTHR43861">
    <property type="entry name" value="TRANS-ACONITATE 2-METHYLTRANSFERASE-RELATED"/>
    <property type="match status" value="1"/>
</dbReference>
<dbReference type="GO" id="GO:0016740">
    <property type="term" value="F:transferase activity"/>
    <property type="evidence" value="ECO:0007669"/>
    <property type="project" value="UniProtKB-KW"/>
</dbReference>
<gene>
    <name evidence="3" type="ORF">B5C34_13650</name>
</gene>
<dbReference type="Gene3D" id="3.40.50.150">
    <property type="entry name" value="Vaccinia Virus protein VP39"/>
    <property type="match status" value="1"/>
</dbReference>
<dbReference type="Proteomes" id="UP000198462">
    <property type="component" value="Unassembled WGS sequence"/>
</dbReference>
<keyword evidence="4" id="KW-1185">Reference proteome</keyword>
<dbReference type="InterPro" id="IPR041698">
    <property type="entry name" value="Methyltransf_25"/>
</dbReference>
<evidence type="ECO:0000313" key="3">
    <source>
        <dbReference type="EMBL" id="OWV34399.1"/>
    </source>
</evidence>